<evidence type="ECO:0000256" key="16">
    <source>
        <dbReference type="PIRSR" id="PIRSR600823-5"/>
    </source>
</evidence>
<evidence type="ECO:0000256" key="17">
    <source>
        <dbReference type="RuleBase" id="RU362060"/>
    </source>
</evidence>
<evidence type="ECO:0000256" key="12">
    <source>
        <dbReference type="PIRSR" id="PIRSR600823-1"/>
    </source>
</evidence>
<dbReference type="GO" id="GO:0140825">
    <property type="term" value="F:lactoperoxidase activity"/>
    <property type="evidence" value="ECO:0007669"/>
    <property type="project" value="UniProtKB-EC"/>
</dbReference>
<evidence type="ECO:0000256" key="13">
    <source>
        <dbReference type="PIRSR" id="PIRSR600823-2"/>
    </source>
</evidence>
<dbReference type="Gene3D" id="1.10.420.10">
    <property type="entry name" value="Peroxidase, domain 2"/>
    <property type="match status" value="1"/>
</dbReference>
<evidence type="ECO:0000256" key="3">
    <source>
        <dbReference type="ARBA" id="ARBA00022559"/>
    </source>
</evidence>
<dbReference type="GO" id="GO:0020037">
    <property type="term" value="F:heme binding"/>
    <property type="evidence" value="ECO:0007669"/>
    <property type="project" value="UniProtKB-UniRule"/>
</dbReference>
<dbReference type="GO" id="GO:0005576">
    <property type="term" value="C:extracellular region"/>
    <property type="evidence" value="ECO:0007669"/>
    <property type="project" value="UniProtKB-SubCell"/>
</dbReference>
<keyword evidence="7 17" id="KW-0560">Oxidoreductase</keyword>
<feature type="binding site" evidence="14">
    <location>
        <position position="70"/>
    </location>
    <ligand>
        <name>Ca(2+)</name>
        <dbReference type="ChEBI" id="CHEBI:29108"/>
        <label>1</label>
    </ligand>
</feature>
<feature type="disulfide bond" evidence="16">
    <location>
        <begin position="198"/>
        <end position="230"/>
    </location>
</feature>
<evidence type="ECO:0000256" key="9">
    <source>
        <dbReference type="ARBA" id="ARBA00023157"/>
    </source>
</evidence>
<reference evidence="19" key="1">
    <citation type="submission" date="2017-07" db="EMBL/GenBank/DDBJ databases">
        <title>Taro Niue Genome Assembly and Annotation.</title>
        <authorList>
            <person name="Atibalentja N."/>
            <person name="Keating K."/>
            <person name="Fields C.J."/>
        </authorList>
    </citation>
    <scope>NUCLEOTIDE SEQUENCE</scope>
    <source>
        <strain evidence="19">Niue_2</strain>
        <tissue evidence="19">Leaf</tissue>
    </source>
</reference>
<feature type="site" description="Transition state stabilizer" evidence="15">
    <location>
        <position position="60"/>
    </location>
</feature>
<dbReference type="SUPFAM" id="SSF48113">
    <property type="entry name" value="Heme-dependent peroxidases"/>
    <property type="match status" value="1"/>
</dbReference>
<feature type="binding site" evidence="14">
    <location>
        <position position="252"/>
    </location>
    <ligand>
        <name>Ca(2+)</name>
        <dbReference type="ChEBI" id="CHEBI:29108"/>
        <label>2</label>
    </ligand>
</feature>
<evidence type="ECO:0000313" key="20">
    <source>
        <dbReference type="Proteomes" id="UP000652761"/>
    </source>
</evidence>
<organism evidence="19 20">
    <name type="scientific">Colocasia esculenta</name>
    <name type="common">Wild taro</name>
    <name type="synonym">Arum esculentum</name>
    <dbReference type="NCBI Taxonomy" id="4460"/>
    <lineage>
        <taxon>Eukaryota</taxon>
        <taxon>Viridiplantae</taxon>
        <taxon>Streptophyta</taxon>
        <taxon>Embryophyta</taxon>
        <taxon>Tracheophyta</taxon>
        <taxon>Spermatophyta</taxon>
        <taxon>Magnoliopsida</taxon>
        <taxon>Liliopsida</taxon>
        <taxon>Araceae</taxon>
        <taxon>Aroideae</taxon>
        <taxon>Colocasieae</taxon>
        <taxon>Colocasia</taxon>
    </lineage>
</organism>
<comment type="catalytic activity">
    <reaction evidence="1 17">
        <text>2 a phenolic donor + H2O2 = 2 a phenolic radical donor + 2 H2O</text>
        <dbReference type="Rhea" id="RHEA:56136"/>
        <dbReference type="ChEBI" id="CHEBI:15377"/>
        <dbReference type="ChEBI" id="CHEBI:16240"/>
        <dbReference type="ChEBI" id="CHEBI:139520"/>
        <dbReference type="ChEBI" id="CHEBI:139521"/>
        <dbReference type="EC" id="1.11.1.7"/>
    </reaction>
</comment>
<comment type="subcellular location">
    <subcellularLocation>
        <location evidence="17">Secreted</location>
    </subcellularLocation>
</comment>
<dbReference type="InterPro" id="IPR019793">
    <property type="entry name" value="Peroxidases_heam-ligand_BS"/>
</dbReference>
<protein>
    <recommendedName>
        <fullName evidence="17">Peroxidase</fullName>
        <ecNumber evidence="17">1.11.1.7</ecNumber>
    </recommendedName>
</protein>
<keyword evidence="17" id="KW-0964">Secreted</keyword>
<dbReference type="FunFam" id="1.10.420.10:FF:000006">
    <property type="entry name" value="Peroxidase"/>
    <property type="match status" value="1"/>
</dbReference>
<feature type="signal peptide" evidence="17">
    <location>
        <begin position="1"/>
        <end position="22"/>
    </location>
</feature>
<feature type="binding site" evidence="14">
    <location>
        <position position="72"/>
    </location>
    <ligand>
        <name>Ca(2+)</name>
        <dbReference type="ChEBI" id="CHEBI:29108"/>
        <label>1</label>
    </ligand>
</feature>
<dbReference type="PRINTS" id="PR00461">
    <property type="entry name" value="PLPEROXIDASE"/>
</dbReference>
<keyword evidence="9 16" id="KW-1015">Disulfide bond</keyword>
<comment type="similarity">
    <text evidence="17">Belongs to the peroxidase family. Classical plant (class III) peroxidase subfamily.</text>
</comment>
<dbReference type="EMBL" id="NMUH01000337">
    <property type="protein sequence ID" value="MQL77207.1"/>
    <property type="molecule type" value="Genomic_DNA"/>
</dbReference>
<sequence length="324" mass="35179">MGLKVALLVLALALCACTTSQAHLHCGFYRKTCPAAENIVRQTVKRALKKDSGLVADFIRMHFHDCFVRGCDASILLDSTAKNKAEKDSPINNPSLEGFDVIDAAKASLEKECKGVVSCADIIAFAARDSVALSGGLHYEVPAGRRDGRISRALEADDTLPPPTFNLKQLTKRFAEKGFTQEEMVTLSGAHTLGVAHCTSISDRLYNFSSKLSTDPSLDPAYAATLKNQCPKGSTDPNLTVNLDPPSPLRFDSSYYKDVLVHRGLFESDQALLSSPVTAKQVVANAVDEALFKKKFADAMVKLGQLHVLTDKNGEIRHNCRVVN</sequence>
<evidence type="ECO:0000256" key="1">
    <source>
        <dbReference type="ARBA" id="ARBA00000189"/>
    </source>
</evidence>
<dbReference type="CDD" id="cd00693">
    <property type="entry name" value="secretory_peroxidase"/>
    <property type="match status" value="1"/>
</dbReference>
<keyword evidence="4 17" id="KW-0349">Heme</keyword>
<feature type="binding site" evidence="14">
    <location>
        <position position="65"/>
    </location>
    <ligand>
        <name>Ca(2+)</name>
        <dbReference type="ChEBI" id="CHEBI:29108"/>
        <label>1</label>
    </ligand>
</feature>
<keyword evidence="17" id="KW-0732">Signal</keyword>
<evidence type="ECO:0000256" key="2">
    <source>
        <dbReference type="ARBA" id="ARBA00006873"/>
    </source>
</evidence>
<keyword evidence="8 14" id="KW-0408">Iron</keyword>
<evidence type="ECO:0000256" key="15">
    <source>
        <dbReference type="PIRSR" id="PIRSR600823-4"/>
    </source>
</evidence>
<dbReference type="GO" id="GO:0006979">
    <property type="term" value="P:response to oxidative stress"/>
    <property type="evidence" value="ECO:0007669"/>
    <property type="project" value="UniProtKB-UniRule"/>
</dbReference>
<dbReference type="PROSITE" id="PS50873">
    <property type="entry name" value="PEROXIDASE_4"/>
    <property type="match status" value="1"/>
</dbReference>
<feature type="active site" description="Proton acceptor" evidence="12">
    <location>
        <position position="64"/>
    </location>
</feature>
<dbReference type="FunFam" id="1.10.520.10:FF:000001">
    <property type="entry name" value="Peroxidase"/>
    <property type="match status" value="1"/>
</dbReference>
<keyword evidence="3 17" id="KW-0575">Peroxidase</keyword>
<keyword evidence="6 14" id="KW-0106">Calcium</keyword>
<dbReference type="Pfam" id="PF00141">
    <property type="entry name" value="peroxidase"/>
    <property type="match status" value="1"/>
</dbReference>
<evidence type="ECO:0000256" key="8">
    <source>
        <dbReference type="ARBA" id="ARBA00023004"/>
    </source>
</evidence>
<accession>A0A843U599</accession>
<evidence type="ECO:0000256" key="10">
    <source>
        <dbReference type="ARBA" id="ARBA00023180"/>
    </source>
</evidence>
<dbReference type="PANTHER" id="PTHR31517">
    <property type="match status" value="1"/>
</dbReference>
<evidence type="ECO:0000256" key="11">
    <source>
        <dbReference type="ARBA" id="ARBA00023324"/>
    </source>
</evidence>
<feature type="disulfide bond" evidence="16">
    <location>
        <begin position="119"/>
        <end position="320"/>
    </location>
</feature>
<dbReference type="InterPro" id="IPR033905">
    <property type="entry name" value="Secretory_peroxidase"/>
</dbReference>
<evidence type="ECO:0000256" key="4">
    <source>
        <dbReference type="ARBA" id="ARBA00022617"/>
    </source>
</evidence>
<feature type="binding site" evidence="14">
    <location>
        <position position="86"/>
    </location>
    <ligand>
        <name>Ca(2+)</name>
        <dbReference type="ChEBI" id="CHEBI:29108"/>
        <label>1</label>
    </ligand>
</feature>
<evidence type="ECO:0000256" key="6">
    <source>
        <dbReference type="ARBA" id="ARBA00022837"/>
    </source>
</evidence>
<name>A0A843U599_COLES</name>
<dbReference type="AlphaFoldDB" id="A0A843U599"/>
<dbReference type="PROSITE" id="PS00436">
    <property type="entry name" value="PEROXIDASE_2"/>
    <property type="match status" value="1"/>
</dbReference>
<evidence type="ECO:0000256" key="14">
    <source>
        <dbReference type="PIRSR" id="PIRSR600823-3"/>
    </source>
</evidence>
<comment type="function">
    <text evidence="17">Removal of H(2)O(2), oxidation of toxic reductants, biosynthesis and degradation of lignin, suberization, auxin catabolism, response to environmental stresses such as wounding, pathogen attack and oxidative stress.</text>
</comment>
<dbReference type="InterPro" id="IPR000823">
    <property type="entry name" value="Peroxidase_pln"/>
</dbReference>
<comment type="caution">
    <text evidence="19">The sequence shown here is derived from an EMBL/GenBank/DDBJ whole genome shotgun (WGS) entry which is preliminary data.</text>
</comment>
<feature type="binding site" evidence="14">
    <location>
        <position position="68"/>
    </location>
    <ligand>
        <name>Ca(2+)</name>
        <dbReference type="ChEBI" id="CHEBI:29108"/>
        <label>1</label>
    </ligand>
</feature>
<dbReference type="PROSITE" id="PS51257">
    <property type="entry name" value="PROKAR_LIPOPROTEIN"/>
    <property type="match status" value="1"/>
</dbReference>
<proteinExistence type="inferred from homology"/>
<evidence type="ECO:0000256" key="5">
    <source>
        <dbReference type="ARBA" id="ARBA00022723"/>
    </source>
</evidence>
<dbReference type="SMR" id="A0A843U599"/>
<feature type="chain" id="PRO_5033111640" description="Peroxidase" evidence="17">
    <location>
        <begin position="23"/>
        <end position="324"/>
    </location>
</feature>
<evidence type="ECO:0000256" key="7">
    <source>
        <dbReference type="ARBA" id="ARBA00023002"/>
    </source>
</evidence>
<keyword evidence="10" id="KW-0325">Glycoprotein</keyword>
<evidence type="ECO:0000313" key="19">
    <source>
        <dbReference type="EMBL" id="MQL77207.1"/>
    </source>
</evidence>
<dbReference type="GO" id="GO:0046872">
    <property type="term" value="F:metal ion binding"/>
    <property type="evidence" value="ECO:0007669"/>
    <property type="project" value="UniProtKB-UniRule"/>
</dbReference>
<dbReference type="Gene3D" id="1.10.520.10">
    <property type="match status" value="1"/>
</dbReference>
<dbReference type="PRINTS" id="PR00458">
    <property type="entry name" value="PEROXIDASE"/>
</dbReference>
<keyword evidence="20" id="KW-1185">Reference proteome</keyword>
<dbReference type="InterPro" id="IPR002016">
    <property type="entry name" value="Haem_peroxidase"/>
</dbReference>
<evidence type="ECO:0000259" key="18">
    <source>
        <dbReference type="PROSITE" id="PS50873"/>
    </source>
</evidence>
<dbReference type="InterPro" id="IPR010255">
    <property type="entry name" value="Haem_peroxidase_sf"/>
</dbReference>
<gene>
    <name evidence="19" type="ORF">Taro_009606</name>
</gene>
<comment type="similarity">
    <text evidence="2">Belongs to the peroxidase family. Ascorbate peroxidase subfamily.</text>
</comment>
<feature type="binding site" description="axial binding residue" evidence="14">
    <location>
        <position position="191"/>
    </location>
    <ligand>
        <name>heme b</name>
        <dbReference type="ChEBI" id="CHEBI:60344"/>
    </ligand>
    <ligandPart>
        <name>Fe</name>
        <dbReference type="ChEBI" id="CHEBI:18248"/>
    </ligandPart>
</feature>
<dbReference type="PANTHER" id="PTHR31517:SF84">
    <property type="entry name" value="PEROXIDASE"/>
    <property type="match status" value="1"/>
</dbReference>
<dbReference type="PROSITE" id="PS00435">
    <property type="entry name" value="PEROXIDASE_1"/>
    <property type="match status" value="1"/>
</dbReference>
<comment type="cofactor">
    <cofactor evidence="14 17">
        <name>heme b</name>
        <dbReference type="ChEBI" id="CHEBI:60344"/>
    </cofactor>
    <text evidence="14 17">Binds 1 heme b (iron(II)-protoporphyrin IX) group per subunit.</text>
</comment>
<comment type="cofactor">
    <cofactor evidence="14 17">
        <name>Ca(2+)</name>
        <dbReference type="ChEBI" id="CHEBI:29108"/>
    </cofactor>
    <text evidence="14 17">Binds 2 calcium ions per subunit.</text>
</comment>
<feature type="disulfide bond" evidence="16">
    <location>
        <begin position="66"/>
        <end position="71"/>
    </location>
</feature>
<dbReference type="GO" id="GO:0042744">
    <property type="term" value="P:hydrogen peroxide catabolic process"/>
    <property type="evidence" value="ECO:0007669"/>
    <property type="project" value="UniProtKB-KW"/>
</dbReference>
<feature type="binding site" evidence="14">
    <location>
        <position position="74"/>
    </location>
    <ligand>
        <name>Ca(2+)</name>
        <dbReference type="ChEBI" id="CHEBI:29108"/>
        <label>1</label>
    </ligand>
</feature>
<keyword evidence="11 17" id="KW-0376">Hydrogen peroxide</keyword>
<dbReference type="EC" id="1.11.1.7" evidence="17"/>
<feature type="binding site" evidence="14">
    <location>
        <position position="192"/>
    </location>
    <ligand>
        <name>Ca(2+)</name>
        <dbReference type="ChEBI" id="CHEBI:29108"/>
        <label>2</label>
    </ligand>
</feature>
<feature type="domain" description="Plant heme peroxidase family profile" evidence="18">
    <location>
        <begin position="23"/>
        <end position="324"/>
    </location>
</feature>
<keyword evidence="5 14" id="KW-0479">Metal-binding</keyword>
<feature type="disulfide bond" evidence="16">
    <location>
        <begin position="33"/>
        <end position="113"/>
    </location>
</feature>
<dbReference type="InterPro" id="IPR019794">
    <property type="entry name" value="Peroxidases_AS"/>
</dbReference>
<feature type="binding site" evidence="13">
    <location>
        <position position="161"/>
    </location>
    <ligand>
        <name>substrate</name>
    </ligand>
</feature>
<feature type="binding site" evidence="14">
    <location>
        <position position="244"/>
    </location>
    <ligand>
        <name>Ca(2+)</name>
        <dbReference type="ChEBI" id="CHEBI:29108"/>
        <label>2</label>
    </ligand>
</feature>
<dbReference type="Proteomes" id="UP000652761">
    <property type="component" value="Unassembled WGS sequence"/>
</dbReference>
<dbReference type="OrthoDB" id="2113341at2759"/>